<dbReference type="Proteomes" id="UP000190774">
    <property type="component" value="Unassembled WGS sequence"/>
</dbReference>
<feature type="domain" description="Ig-like" evidence="5">
    <location>
        <begin position="942"/>
        <end position="1022"/>
    </location>
</feature>
<dbReference type="InterPro" id="IPR015919">
    <property type="entry name" value="Cadherin-like_sf"/>
</dbReference>
<dbReference type="GO" id="GO:0005509">
    <property type="term" value="F:calcium ion binding"/>
    <property type="evidence" value="ECO:0007669"/>
    <property type="project" value="InterPro"/>
</dbReference>
<dbReference type="Pfam" id="PF13927">
    <property type="entry name" value="Ig_3"/>
    <property type="match status" value="1"/>
</dbReference>
<organism evidence="7 8">
    <name type="scientific">Prosthecobacter debontii</name>
    <dbReference type="NCBI Taxonomy" id="48467"/>
    <lineage>
        <taxon>Bacteria</taxon>
        <taxon>Pseudomonadati</taxon>
        <taxon>Verrucomicrobiota</taxon>
        <taxon>Verrucomicrobiia</taxon>
        <taxon>Verrucomicrobiales</taxon>
        <taxon>Verrucomicrobiaceae</taxon>
        <taxon>Prosthecobacter</taxon>
    </lineage>
</organism>
<evidence type="ECO:0000256" key="2">
    <source>
        <dbReference type="ARBA" id="ARBA00022737"/>
    </source>
</evidence>
<dbReference type="InterPro" id="IPR029000">
    <property type="entry name" value="Cyclophilin-like_dom_sf"/>
</dbReference>
<evidence type="ECO:0000256" key="3">
    <source>
        <dbReference type="ARBA" id="ARBA00023157"/>
    </source>
</evidence>
<dbReference type="Pfam" id="PF07679">
    <property type="entry name" value="I-set"/>
    <property type="match status" value="2"/>
</dbReference>
<dbReference type="PROSITE" id="PS00170">
    <property type="entry name" value="CSA_PPIASE_1"/>
    <property type="match status" value="1"/>
</dbReference>
<sequence>MVTVLVSLGFETPALAAAPKAPSNVGISATTYGVDSNGNVYSTGAKTTARVYRISWQDNSLDESGFRIEAGFASTGPFEYVGAAAADSTEYVWGPYDPTQDSTLYFRVVAYKYNGTKTEVSASPSQSYAITGDYINLNAAESFKVAEMSDGFLRFNWTDRSSGELFYQIFYKKNSEAASAYKPLSVVYFNTTQVEVQHNLVAGESYNFAIRATRVNTDAAQGVSAQFASVFISPTSGNYPPANSTFYQVPRLSPPTNLVVEKLDNLRVKLSWQDNSDNETSYEVGYREPGSTSNWTTVSINKNLTSYIFSIGPGAYYEWRMRAVSSGSSLTAIDSDYSNVFTLDKMPFIKPEGLVATTSGMSGAVDLTWQDTSVDETNYDVFVRQVDEETEDDEWYLVESMQADSKRITVKDRTVFEDYYSYLVDQSNETQTARVALTPDTEYEFKVVARYQDNNSDESNFASAYARYGFTSRPYQPAQQDVSFSYTLTVSDAVNKVDWTVEDLPNGLSFDASAGTITGTPTQSGVFICPMTVNYINYSASMPLTLRILRRPASPQAATQIVSATVGTATQLTIPLEGKFTDADSEKAVRLQISGDRQVDLLLYPSLTPEAVNNFMGYVDNKAYDGVIFHRNVTDFVLQGGGYVPTQSPYYFASLVKRPSPFNEPGISNVRGSVAHAKVGGSPDSATHDFFFNLVNNNDASNSQALDNQNGGFTVFGRVAGSGMTTVDAISDLPVGSYVSTSDSVGVAIDGAASSLTGVPMDVTGSTAPTTMDITKTVRITSAREVPIFRYEIVAGTAGEEAIAGVSILNGTDILVEGKTAGSRTVTLKAYDLDMNVTQQVFTVNVIKSYKPPVISKQPTSVAVVAGKKAALAVKATGSTLAYQWQKKNGETWMDVSGAESATLPFTAVNGPDEEGEYRVVVSNEMTTVTSNSARVDIREAPVITQPLTKQIVEVGEELKIESAATGAPVPAFTWLRNGKGVSGQKSATLTIASAKLTDAGTYMVRASSAAGRADSNTATVVVVDRNTYSAFVKNGGTMTLKAQVAGPISPNVKYIWKKGGAVVQNSDRISGAGTATLVIKKFNINLTTPDSGSYSCTWVKEDEGISEQSGDWRVYAAGAPPVYNTFVPDDAFVGMPYDYLLPGADPDTNQSISAFAISGLPSGLTVNTSTGRITGAPKSAGTYFLKVTVSNPAGSKIVSNIPLKVWPMPEAVVGVFVGQVGNNALNGNKGGRIDMTVTEGGTLSGKLSQAGKVYNFTGSMKQPTNLTAYYTSGSATVARKGLTPLQIEFSAIYLSGYTDSGDVYGTISDGHNTADFVAYRNRYRVAGEIYTGSGRHHAALDVTDVEETDNSIPHGTGFMVITSDPSGTVKVTGRTADGTTITSSSFVGGQNQFLVYQSLYKNTGSVVGMPTLTYYGTAYEVYPLYRVGGELVWTRDPQSSASERLYKAGFGPLGVAVSGYTYVAPANTPYAMSLPATATTQGNASIDFEGAGLAQASLNPDLSAIRIDSKGAASIPKNSGILNPAATSVKMASSTGLITGSFTLNDPAGKRKAAFYGLAIPRIPDVTTSDGTQLEGVAPTGVGHFLLPQLPSTDPVTTLKNSPILSGSVRLNPLPVVITQQPQSVTVNSGANVTFTVDVAVNPGTEVYYQWRKGGVNISTAAGVNVKSYTVNGVTSADEDSYDVVITTVYSRVESEEAELVLNKPITSVTVTTEPDTAVLPVDGTVIFKANVTGGTGTLTYRWSKDGTQIPGEAGAGSTYTVGPLTLADSNTTYSVKVTNAATPNGVTGSKTITVANPITSVTAQRTPSTDRVGLGASVTFTIASITGSTGPYTYQWKKDGENINGATNSTYFISSANSDSVGNYSVLVKNGATPDGQESAPISLNVSTEVSNVNATRSPADQYLPLGDGVTFSVSAQGQPDFSYQWKKDGEDIPGATSADYVIDAIIEDDYGVYTVVVTNTENSVESNEVALEKLNPVTAVSLTLEEGTTTIEAGGNIKLTAGPNVTTGDLTYRWYKDENELQDQADQPSIEINGVTGSDSGTYRVEVGNDANGGTLVSSGTVTITVIEP</sequence>
<dbReference type="SUPFAM" id="SSF49313">
    <property type="entry name" value="Cadherin-like"/>
    <property type="match status" value="2"/>
</dbReference>
<keyword evidence="8" id="KW-1185">Reference proteome</keyword>
<dbReference type="InterPro" id="IPR036179">
    <property type="entry name" value="Ig-like_dom_sf"/>
</dbReference>
<dbReference type="Gene3D" id="2.40.100.10">
    <property type="entry name" value="Cyclophilin-like"/>
    <property type="match status" value="1"/>
</dbReference>
<evidence type="ECO:0000259" key="6">
    <source>
        <dbReference type="PROSITE" id="PS50853"/>
    </source>
</evidence>
<comment type="similarity">
    <text evidence="1">Belongs to the cyclophilin-type PPIase family.</text>
</comment>
<evidence type="ECO:0000313" key="7">
    <source>
        <dbReference type="EMBL" id="SKA96518.1"/>
    </source>
</evidence>
<keyword evidence="3" id="KW-1015">Disulfide bond</keyword>
<dbReference type="SUPFAM" id="SSF48726">
    <property type="entry name" value="Immunoglobulin"/>
    <property type="match status" value="6"/>
</dbReference>
<dbReference type="SMART" id="SM00409">
    <property type="entry name" value="IG"/>
    <property type="match status" value="8"/>
</dbReference>
<dbReference type="SUPFAM" id="SSF49265">
    <property type="entry name" value="Fibronectin type III"/>
    <property type="match status" value="2"/>
</dbReference>
<keyword evidence="2" id="KW-0677">Repeat</keyword>
<dbReference type="PROSITE" id="PS50853">
    <property type="entry name" value="FN3"/>
    <property type="match status" value="1"/>
</dbReference>
<dbReference type="SMART" id="SM00060">
    <property type="entry name" value="FN3"/>
    <property type="match status" value="3"/>
</dbReference>
<evidence type="ECO:0000259" key="4">
    <source>
        <dbReference type="PROSITE" id="PS50072"/>
    </source>
</evidence>
<dbReference type="InterPro" id="IPR036116">
    <property type="entry name" value="FN3_sf"/>
</dbReference>
<dbReference type="GO" id="GO:0006457">
    <property type="term" value="P:protein folding"/>
    <property type="evidence" value="ECO:0007669"/>
    <property type="project" value="InterPro"/>
</dbReference>
<feature type="domain" description="Ig-like" evidence="5">
    <location>
        <begin position="1979"/>
        <end position="2066"/>
    </location>
</feature>
<proteinExistence type="inferred from homology"/>
<feature type="domain" description="Ig-like" evidence="5">
    <location>
        <begin position="1033"/>
        <end position="1107"/>
    </location>
</feature>
<dbReference type="Gene3D" id="2.60.40.10">
    <property type="entry name" value="Immunoglobulins"/>
    <property type="match status" value="13"/>
</dbReference>
<dbReference type="GO" id="GO:0098609">
    <property type="term" value="P:cell-cell adhesion"/>
    <property type="evidence" value="ECO:0007669"/>
    <property type="project" value="TreeGrafter"/>
</dbReference>
<dbReference type="SUPFAM" id="SSF50891">
    <property type="entry name" value="Cyclophilin-like"/>
    <property type="match status" value="1"/>
</dbReference>
<dbReference type="Pfam" id="PF00160">
    <property type="entry name" value="Pro_isomerase"/>
    <property type="match status" value="1"/>
</dbReference>
<dbReference type="RefSeq" id="WP_176159379.1">
    <property type="nucleotide sequence ID" value="NZ_FUYE01000007.1"/>
</dbReference>
<dbReference type="STRING" id="48467.SAMN02745166_02408"/>
<feature type="domain" description="Ig-like" evidence="5">
    <location>
        <begin position="853"/>
        <end position="937"/>
    </location>
</feature>
<dbReference type="PROSITE" id="PS50072">
    <property type="entry name" value="CSA_PPIASE_2"/>
    <property type="match status" value="1"/>
</dbReference>
<dbReference type="InterPro" id="IPR020892">
    <property type="entry name" value="Cyclophilin-type_PPIase_CS"/>
</dbReference>
<feature type="domain" description="Ig-like" evidence="5">
    <location>
        <begin position="1883"/>
        <end position="1975"/>
    </location>
</feature>
<dbReference type="EMBL" id="FUYE01000007">
    <property type="protein sequence ID" value="SKA96518.1"/>
    <property type="molecule type" value="Genomic_DNA"/>
</dbReference>
<dbReference type="GO" id="GO:0016020">
    <property type="term" value="C:membrane"/>
    <property type="evidence" value="ECO:0007669"/>
    <property type="project" value="UniProtKB-SubCell"/>
</dbReference>
<evidence type="ECO:0000313" key="8">
    <source>
        <dbReference type="Proteomes" id="UP000190774"/>
    </source>
</evidence>
<dbReference type="InterPro" id="IPR002130">
    <property type="entry name" value="Cyclophilin-type_PPIase_dom"/>
</dbReference>
<dbReference type="InterPro" id="IPR013783">
    <property type="entry name" value="Ig-like_fold"/>
</dbReference>
<dbReference type="InterPro" id="IPR007110">
    <property type="entry name" value="Ig-like_dom"/>
</dbReference>
<gene>
    <name evidence="7" type="ORF">SAMN02745166_02408</name>
</gene>
<dbReference type="CDD" id="cd00063">
    <property type="entry name" value="FN3"/>
    <property type="match status" value="2"/>
</dbReference>
<keyword evidence="7" id="KW-0413">Isomerase</keyword>
<feature type="domain" description="PPIase cyclophilin-type" evidence="4">
    <location>
        <begin position="598"/>
        <end position="754"/>
    </location>
</feature>
<dbReference type="CDD" id="cd00096">
    <property type="entry name" value="Ig"/>
    <property type="match status" value="1"/>
</dbReference>
<dbReference type="PROSITE" id="PS50835">
    <property type="entry name" value="IG_LIKE"/>
    <property type="match status" value="5"/>
</dbReference>
<accession>A0A1T4Y4S2</accession>
<dbReference type="PANTHER" id="PTHR44170:SF6">
    <property type="entry name" value="CONTACTIN"/>
    <property type="match status" value="1"/>
</dbReference>
<dbReference type="SMART" id="SM00408">
    <property type="entry name" value="IGc2"/>
    <property type="match status" value="3"/>
</dbReference>
<name>A0A1T4Y4S2_9BACT</name>
<dbReference type="Pfam" id="PF05345">
    <property type="entry name" value="He_PIG"/>
    <property type="match status" value="2"/>
</dbReference>
<dbReference type="PANTHER" id="PTHR44170">
    <property type="entry name" value="PROTEIN SIDEKICK"/>
    <property type="match status" value="1"/>
</dbReference>
<feature type="domain" description="Fibronectin type-III" evidence="6">
    <location>
        <begin position="254"/>
        <end position="348"/>
    </location>
</feature>
<dbReference type="InterPro" id="IPR013098">
    <property type="entry name" value="Ig_I-set"/>
</dbReference>
<dbReference type="InterPro" id="IPR003961">
    <property type="entry name" value="FN3_dom"/>
</dbReference>
<protein>
    <submittedName>
        <fullName evidence="7">Peptidyl-prolyl cis-trans isomerase (Rotamase)-cyclophilin family</fullName>
    </submittedName>
</protein>
<dbReference type="InterPro" id="IPR003599">
    <property type="entry name" value="Ig_sub"/>
</dbReference>
<evidence type="ECO:0000259" key="5">
    <source>
        <dbReference type="PROSITE" id="PS50835"/>
    </source>
</evidence>
<reference evidence="8" key="1">
    <citation type="submission" date="2017-02" db="EMBL/GenBank/DDBJ databases">
        <authorList>
            <person name="Varghese N."/>
            <person name="Submissions S."/>
        </authorList>
    </citation>
    <scope>NUCLEOTIDE SEQUENCE [LARGE SCALE GENOMIC DNA]</scope>
    <source>
        <strain evidence="8">ATCC 700200</strain>
    </source>
</reference>
<dbReference type="InterPro" id="IPR003598">
    <property type="entry name" value="Ig_sub2"/>
</dbReference>
<evidence type="ECO:0000256" key="1">
    <source>
        <dbReference type="ARBA" id="ARBA00007365"/>
    </source>
</evidence>
<dbReference type="GO" id="GO:0003755">
    <property type="term" value="F:peptidyl-prolyl cis-trans isomerase activity"/>
    <property type="evidence" value="ECO:0007669"/>
    <property type="project" value="InterPro"/>
</dbReference>